<evidence type="ECO:0000256" key="12">
    <source>
        <dbReference type="ARBA" id="ARBA00023180"/>
    </source>
</evidence>
<protein>
    <submittedName>
        <fullName evidence="18">Uncharacterized protein</fullName>
    </submittedName>
</protein>
<dbReference type="InterPro" id="IPR000719">
    <property type="entry name" value="Prot_kinase_dom"/>
</dbReference>
<feature type="domain" description="Protein kinase" evidence="16">
    <location>
        <begin position="356"/>
        <end position="634"/>
    </location>
</feature>
<keyword evidence="8" id="KW-0418">Kinase</keyword>
<keyword evidence="11 14" id="KW-0472">Membrane</keyword>
<dbReference type="RefSeq" id="XP_044952981.1">
    <property type="nucleotide sequence ID" value="XM_045097046.1"/>
</dbReference>
<comment type="subcellular location">
    <subcellularLocation>
        <location evidence="1">Membrane</location>
        <topology evidence="1">Single-pass membrane protein</topology>
    </subcellularLocation>
</comment>
<feature type="domain" description="Gnk2-homologous" evidence="17">
    <location>
        <begin position="151"/>
        <end position="269"/>
    </location>
</feature>
<keyword evidence="4 14" id="KW-0812">Transmembrane</keyword>
<feature type="transmembrane region" description="Helical" evidence="14">
    <location>
        <begin position="288"/>
        <end position="309"/>
    </location>
</feature>
<dbReference type="Gene3D" id="1.10.510.10">
    <property type="entry name" value="Transferase(Phosphotransferase) domain 1"/>
    <property type="match status" value="1"/>
</dbReference>
<dbReference type="Gramene" id="HORVU.MOREX.r2.6HG0521180.1">
    <property type="protein sequence ID" value="HORVU.MOREX.r2.6HG0521180.1"/>
    <property type="gene ID" value="HORVU.MOREX.r2.6HG0521180"/>
</dbReference>
<keyword evidence="12" id="KW-0325">Glycoprotein</keyword>
<reference evidence="18" key="2">
    <citation type="submission" date="2020-10" db="EMBL/GenBank/DDBJ databases">
        <authorList>
            <person name="Scholz U."/>
            <person name="Mascher M."/>
            <person name="Fiebig A."/>
        </authorList>
    </citation>
    <scope>NUCLEOTIDE SEQUENCE [LARGE SCALE GENOMIC DNA]</scope>
    <source>
        <strain evidence="18">cv. Morex</strain>
    </source>
</reference>
<evidence type="ECO:0000256" key="2">
    <source>
        <dbReference type="ARBA" id="ARBA00022527"/>
    </source>
</evidence>
<keyword evidence="3" id="KW-0808">Transferase</keyword>
<evidence type="ECO:0000256" key="11">
    <source>
        <dbReference type="ARBA" id="ARBA00023136"/>
    </source>
</evidence>
<evidence type="ECO:0000256" key="10">
    <source>
        <dbReference type="ARBA" id="ARBA00022989"/>
    </source>
</evidence>
<keyword evidence="9 13" id="KW-0067">ATP-binding</keyword>
<evidence type="ECO:0000313" key="18">
    <source>
        <dbReference type="EnsemblPlants" id="HORVU.MOREX.r3.6HG0627900.1"/>
    </source>
</evidence>
<evidence type="ECO:0000256" key="8">
    <source>
        <dbReference type="ARBA" id="ARBA00022777"/>
    </source>
</evidence>
<dbReference type="GO" id="GO:0004674">
    <property type="term" value="F:protein serine/threonine kinase activity"/>
    <property type="evidence" value="ECO:0000318"/>
    <property type="project" value="GO_Central"/>
</dbReference>
<dbReference type="Proteomes" id="UP000011116">
    <property type="component" value="Chromosome 6H"/>
</dbReference>
<dbReference type="InterPro" id="IPR017441">
    <property type="entry name" value="Protein_kinase_ATP_BS"/>
</dbReference>
<feature type="chain" id="PRO_5035283730" evidence="15">
    <location>
        <begin position="23"/>
        <end position="655"/>
    </location>
</feature>
<evidence type="ECO:0000256" key="15">
    <source>
        <dbReference type="SAM" id="SignalP"/>
    </source>
</evidence>
<dbReference type="OrthoDB" id="645854at2759"/>
<dbReference type="GO" id="GO:0005886">
    <property type="term" value="C:plasma membrane"/>
    <property type="evidence" value="ECO:0000318"/>
    <property type="project" value="GO_Central"/>
</dbReference>
<dbReference type="Pfam" id="PF01657">
    <property type="entry name" value="Stress-antifung"/>
    <property type="match status" value="2"/>
</dbReference>
<evidence type="ECO:0000256" key="13">
    <source>
        <dbReference type="PROSITE-ProRule" id="PRU10141"/>
    </source>
</evidence>
<dbReference type="SMR" id="A0A8I6Z4S2"/>
<organism evidence="18 19">
    <name type="scientific">Hordeum vulgare subsp. vulgare</name>
    <name type="common">Domesticated barley</name>
    <dbReference type="NCBI Taxonomy" id="112509"/>
    <lineage>
        <taxon>Eukaryota</taxon>
        <taxon>Viridiplantae</taxon>
        <taxon>Streptophyta</taxon>
        <taxon>Embryophyta</taxon>
        <taxon>Tracheophyta</taxon>
        <taxon>Spermatophyta</taxon>
        <taxon>Magnoliopsida</taxon>
        <taxon>Liliopsida</taxon>
        <taxon>Poales</taxon>
        <taxon>Poaceae</taxon>
        <taxon>BOP clade</taxon>
        <taxon>Pooideae</taxon>
        <taxon>Triticodae</taxon>
        <taxon>Triticeae</taxon>
        <taxon>Hordeinae</taxon>
        <taxon>Hordeum</taxon>
    </lineage>
</organism>
<dbReference type="CDD" id="cd14066">
    <property type="entry name" value="STKc_IRAK"/>
    <property type="match status" value="1"/>
</dbReference>
<evidence type="ECO:0000259" key="17">
    <source>
        <dbReference type="PROSITE" id="PS51473"/>
    </source>
</evidence>
<reference evidence="18" key="3">
    <citation type="submission" date="2022-01" db="UniProtKB">
        <authorList>
            <consortium name="EnsemblPlants"/>
        </authorList>
    </citation>
    <scope>IDENTIFICATION</scope>
    <source>
        <strain evidence="18">subsp. vulgare</strain>
    </source>
</reference>
<dbReference type="PANTHER" id="PTHR27002:SF919">
    <property type="entry name" value="PROTEIN KINASE DOMAIN-CONTAINING PROTEIN"/>
    <property type="match status" value="1"/>
</dbReference>
<keyword evidence="7 13" id="KW-0547">Nucleotide-binding</keyword>
<gene>
    <name evidence="18" type="primary">LOC123403072</name>
</gene>
<evidence type="ECO:0000256" key="6">
    <source>
        <dbReference type="ARBA" id="ARBA00022737"/>
    </source>
</evidence>
<dbReference type="SMART" id="SM00220">
    <property type="entry name" value="S_TKc"/>
    <property type="match status" value="1"/>
</dbReference>
<dbReference type="PROSITE" id="PS50011">
    <property type="entry name" value="PROTEIN_KINASE_DOM"/>
    <property type="match status" value="1"/>
</dbReference>
<dbReference type="Gene3D" id="3.30.200.20">
    <property type="entry name" value="Phosphorylase Kinase, domain 1"/>
    <property type="match status" value="1"/>
</dbReference>
<dbReference type="CDD" id="cd23509">
    <property type="entry name" value="Gnk2-like"/>
    <property type="match status" value="2"/>
</dbReference>
<dbReference type="GeneID" id="123403072"/>
<evidence type="ECO:0000259" key="16">
    <source>
        <dbReference type="PROSITE" id="PS50011"/>
    </source>
</evidence>
<evidence type="ECO:0000256" key="4">
    <source>
        <dbReference type="ARBA" id="ARBA00022692"/>
    </source>
</evidence>
<dbReference type="Gramene" id="HORVU.MOREX.r3.6HG0627900.1">
    <property type="protein sequence ID" value="HORVU.MOREX.r3.6HG0627900.1"/>
    <property type="gene ID" value="HORVU.MOREX.r3.6HG0627900"/>
</dbReference>
<feature type="binding site" evidence="13">
    <location>
        <position position="385"/>
    </location>
    <ligand>
        <name>ATP</name>
        <dbReference type="ChEBI" id="CHEBI:30616"/>
    </ligand>
</feature>
<keyword evidence="10 14" id="KW-1133">Transmembrane helix</keyword>
<dbReference type="PROSITE" id="PS00108">
    <property type="entry name" value="PROTEIN_KINASE_ST"/>
    <property type="match status" value="1"/>
</dbReference>
<proteinExistence type="predicted"/>
<dbReference type="PANTHER" id="PTHR27002">
    <property type="entry name" value="RECEPTOR-LIKE SERINE/THREONINE-PROTEIN KINASE SD1-8"/>
    <property type="match status" value="1"/>
</dbReference>
<evidence type="ECO:0000313" key="19">
    <source>
        <dbReference type="Proteomes" id="UP000011116"/>
    </source>
</evidence>
<dbReference type="GO" id="GO:0007165">
    <property type="term" value="P:signal transduction"/>
    <property type="evidence" value="ECO:0000318"/>
    <property type="project" value="GO_Central"/>
</dbReference>
<reference evidence="19" key="1">
    <citation type="journal article" date="2012" name="Nature">
        <title>A physical, genetic and functional sequence assembly of the barley genome.</title>
        <authorList>
            <consortium name="The International Barley Genome Sequencing Consortium"/>
            <person name="Mayer K.F."/>
            <person name="Waugh R."/>
            <person name="Brown J.W."/>
            <person name="Schulman A."/>
            <person name="Langridge P."/>
            <person name="Platzer M."/>
            <person name="Fincher G.B."/>
            <person name="Muehlbauer G.J."/>
            <person name="Sato K."/>
            <person name="Close T.J."/>
            <person name="Wise R.P."/>
            <person name="Stein N."/>
        </authorList>
    </citation>
    <scope>NUCLEOTIDE SEQUENCE [LARGE SCALE GENOMIC DNA]</scope>
    <source>
        <strain evidence="19">cv. Morex</strain>
    </source>
</reference>
<feature type="domain" description="Gnk2-homologous" evidence="17">
    <location>
        <begin position="32"/>
        <end position="134"/>
    </location>
</feature>
<dbReference type="KEGG" id="hvg:123403072"/>
<evidence type="ECO:0000256" key="5">
    <source>
        <dbReference type="ARBA" id="ARBA00022729"/>
    </source>
</evidence>
<dbReference type="EnsemblPlants" id="HORVU.MOREX.r3.6HG0627900.1">
    <property type="protein sequence ID" value="HORVU.MOREX.r3.6HG0627900.1"/>
    <property type="gene ID" value="HORVU.MOREX.r3.6HG0627900"/>
</dbReference>
<sequence>MPTAYLLLLLLLFLALWPPAASVDAASATVSPLQTLPDETADTYTANSSYGSNLRALGATLAAGAGASGFAKGSYGEAPDEVYGFMLCRGDYTGANCADGLRAAFQGVAERVFFRKAAVVYYDQYMLRFTDDERSFSSTSNEPEWSANNMNSVSGSAAAARLMGKVVKLMNTMADLATSGSPRPTATASRYATGEAGFGEQGVSTVYGLVQCRPDLTGPQCRSCLDGIIKQLPTLFMSNNLSNQEASLSRVGGRVLGVRCNLRYEKDLFFEETSDTIKIDMLQNGKSAVFMIVILGVPLLVLLILGLLLRTCIVKKVKESLLQRELVTLKKEIVNESDSRFSLFSFSKIRSATNNFSDKNIVGKGGFGTVYKGQLRQDQLDIAVKRLSPSSVQGFREFMNEIKLIASLQHKNLVRLFGCCIKSKERILVYEYMPNGSLEEFIFGVGAKKSWPIHRGIIEGIAEGLLYLHDYAHECIVHRDMKPSNILLDHEMNPKISDFGIARICLSNVTESNTTTAMGTFGYIAPECYSQNVYSTRSDVFSFGILVLEIISGKSAVGSYQLAGRSYELRKYAWQLWREQRCDELVDDSLGEEYTEMDVLRCIQIALLCVQDSAEDRPTMREVTMMLSNGNKRLLLPVQPGSYSVHIAVGTEIEL</sequence>
<accession>A0A8I6Z4S2</accession>
<keyword evidence="5 15" id="KW-0732">Signal</keyword>
<evidence type="ECO:0000256" key="14">
    <source>
        <dbReference type="SAM" id="Phobius"/>
    </source>
</evidence>
<keyword evidence="19" id="KW-1185">Reference proteome</keyword>
<dbReference type="Gene3D" id="3.30.430.20">
    <property type="entry name" value="Gnk2 domain, C-X8-C-X2-C motif"/>
    <property type="match status" value="2"/>
</dbReference>
<dbReference type="PROSITE" id="PS00107">
    <property type="entry name" value="PROTEIN_KINASE_ATP"/>
    <property type="match status" value="1"/>
</dbReference>
<dbReference type="InterPro" id="IPR038408">
    <property type="entry name" value="GNK2_sf"/>
</dbReference>
<dbReference type="PROSITE" id="PS51473">
    <property type="entry name" value="GNK2"/>
    <property type="match status" value="2"/>
</dbReference>
<keyword evidence="2" id="KW-0723">Serine/threonine-protein kinase</keyword>
<dbReference type="SUPFAM" id="SSF56112">
    <property type="entry name" value="Protein kinase-like (PK-like)"/>
    <property type="match status" value="1"/>
</dbReference>
<name>A0A8I6Z4S2_HORVV</name>
<dbReference type="GO" id="GO:0005524">
    <property type="term" value="F:ATP binding"/>
    <property type="evidence" value="ECO:0007669"/>
    <property type="project" value="UniProtKB-UniRule"/>
</dbReference>
<dbReference type="InterPro" id="IPR011009">
    <property type="entry name" value="Kinase-like_dom_sf"/>
</dbReference>
<dbReference type="FunFam" id="3.30.200.20:FF:001238">
    <property type="entry name" value="Os08g0179000 protein"/>
    <property type="match status" value="1"/>
</dbReference>
<dbReference type="InterPro" id="IPR002902">
    <property type="entry name" value="GNK2"/>
</dbReference>
<evidence type="ECO:0000256" key="7">
    <source>
        <dbReference type="ARBA" id="ARBA00022741"/>
    </source>
</evidence>
<dbReference type="InterPro" id="IPR008271">
    <property type="entry name" value="Ser/Thr_kinase_AS"/>
</dbReference>
<evidence type="ECO:0000256" key="9">
    <source>
        <dbReference type="ARBA" id="ARBA00022840"/>
    </source>
</evidence>
<dbReference type="AlphaFoldDB" id="A0A8I6Z4S2"/>
<evidence type="ECO:0000256" key="3">
    <source>
        <dbReference type="ARBA" id="ARBA00022679"/>
    </source>
</evidence>
<evidence type="ECO:0000256" key="1">
    <source>
        <dbReference type="ARBA" id="ARBA00004167"/>
    </source>
</evidence>
<dbReference type="FunFam" id="1.10.510.10:FF:000384">
    <property type="entry name" value="G-type lectin S-receptor-like serine/threonine-protein kinase"/>
    <property type="match status" value="1"/>
</dbReference>
<keyword evidence="6" id="KW-0677">Repeat</keyword>
<feature type="signal peptide" evidence="15">
    <location>
        <begin position="1"/>
        <end position="22"/>
    </location>
</feature>
<dbReference type="Pfam" id="PF00069">
    <property type="entry name" value="Pkinase"/>
    <property type="match status" value="1"/>
</dbReference>